<dbReference type="PROSITE" id="PS50011">
    <property type="entry name" value="PROTEIN_KINASE_DOM"/>
    <property type="match status" value="1"/>
</dbReference>
<dbReference type="InterPro" id="IPR011009">
    <property type="entry name" value="Kinase-like_dom_sf"/>
</dbReference>
<dbReference type="SMART" id="SM00220">
    <property type="entry name" value="S_TKc"/>
    <property type="match status" value="1"/>
</dbReference>
<evidence type="ECO:0000259" key="12">
    <source>
        <dbReference type="PROSITE" id="PS51178"/>
    </source>
</evidence>
<dbReference type="Pfam" id="PF08305">
    <property type="entry name" value="NPCBM"/>
    <property type="match status" value="1"/>
</dbReference>
<keyword evidence="4 8" id="KW-0547">Nucleotide-binding</keyword>
<keyword evidence="10" id="KW-0812">Transmembrane</keyword>
<proteinExistence type="inferred from homology"/>
<evidence type="ECO:0000256" key="8">
    <source>
        <dbReference type="PROSITE-ProRule" id="PRU10141"/>
    </source>
</evidence>
<dbReference type="Gene3D" id="1.10.510.10">
    <property type="entry name" value="Transferase(Phosphotransferase) domain 1"/>
    <property type="match status" value="1"/>
</dbReference>
<dbReference type="GO" id="GO:0004674">
    <property type="term" value="F:protein serine/threonine kinase activity"/>
    <property type="evidence" value="ECO:0007669"/>
    <property type="project" value="UniProtKB-EC"/>
</dbReference>
<dbReference type="CDD" id="cd14014">
    <property type="entry name" value="STKc_PknB_like"/>
    <property type="match status" value="1"/>
</dbReference>
<dbReference type="SMART" id="SM00740">
    <property type="entry name" value="PASTA"/>
    <property type="match status" value="1"/>
</dbReference>
<dbReference type="AlphaFoldDB" id="A0A1I6DKK2"/>
<dbReference type="NCBIfam" id="TIGR04088">
    <property type="entry name" value="cognate_SipW"/>
    <property type="match status" value="1"/>
</dbReference>
<dbReference type="PROSITE" id="PS00107">
    <property type="entry name" value="PROTEIN_KINASE_ATP"/>
    <property type="match status" value="1"/>
</dbReference>
<feature type="region of interest" description="Disordered" evidence="9">
    <location>
        <begin position="339"/>
        <end position="369"/>
    </location>
</feature>
<dbReference type="PANTHER" id="PTHR43671">
    <property type="entry name" value="SERINE/THREONINE-PROTEIN KINASE NEK"/>
    <property type="match status" value="1"/>
</dbReference>
<evidence type="ECO:0000256" key="4">
    <source>
        <dbReference type="ARBA" id="ARBA00022741"/>
    </source>
</evidence>
<evidence type="ECO:0000256" key="2">
    <source>
        <dbReference type="ARBA" id="ARBA00012513"/>
    </source>
</evidence>
<dbReference type="InterPro" id="IPR017441">
    <property type="entry name" value="Protein_kinase_ATP_BS"/>
</dbReference>
<dbReference type="GO" id="GO:0005524">
    <property type="term" value="F:ATP binding"/>
    <property type="evidence" value="ECO:0007669"/>
    <property type="project" value="UniProtKB-UniRule"/>
</dbReference>
<dbReference type="InterPro" id="IPR008271">
    <property type="entry name" value="Ser/Thr_kinase_AS"/>
</dbReference>
<sequence>MTRRLGSRYTLGEFLGSGAMGQVYEGVDESGAPYAFKLLRSDLVDDPDFIAKFHQERAILTSLRGQHLVAVHDLVVEGDTAAIVMDLVRGGSLRKSLNAAGGTLLPAEVARIGAGIADALHSVHLAGFVHRDVKPENVLMDSSTPRLTDFGISKMANASKVGRSTMLAGTPYYVAPELVDGKDVSPAADLYSLGIVLYELCCGVTPFVGDSVFQVLRDHCEKAPGRPNSVPDELWDVIANLLHKNPAARPRSAELVSAVLLNLSSRLLNAPVGTRLDLPPAAIPLNHGNDNETVLRVPKASSSAPAKRKSRALPILAAVIVLLGGAGGTYALMSAKENSSGNGAAAATPTGGNNNTTTTTTESTTTTSSEVRITTMPDLIGKNVSTAKDALPRSMKVEIVDQVDEKAAADTVLSQEPAAGQPIGEGAKLVVARAGVVVYLDSQEPSSGSWGTSRSAFVVGMGAKQYVHSLGTSFYSYCAERTYYAEYNLSKGYRRLVASAGISDDSARTALKVQLEVLADGRQISNTAVGFGSTVPLDLDLTGVLRLRFQYQVTSGNGTCDGTFALGEAKLLGLAREIPTSGLPPVSTASTTTTTTSR</sequence>
<feature type="binding site" evidence="8">
    <location>
        <position position="37"/>
    </location>
    <ligand>
        <name>ATP</name>
        <dbReference type="ChEBI" id="CHEBI:30616"/>
    </ligand>
</feature>
<dbReference type="InterPro" id="IPR023833">
    <property type="entry name" value="Signal_pept_SipW-depend-type"/>
</dbReference>
<dbReference type="CDD" id="cd06577">
    <property type="entry name" value="PASTA_pknB"/>
    <property type="match status" value="1"/>
</dbReference>
<evidence type="ECO:0000256" key="10">
    <source>
        <dbReference type="SAM" id="Phobius"/>
    </source>
</evidence>
<evidence type="ECO:0000313" key="13">
    <source>
        <dbReference type="EMBL" id="SFR05872.1"/>
    </source>
</evidence>
<reference evidence="14" key="1">
    <citation type="submission" date="2016-10" db="EMBL/GenBank/DDBJ databases">
        <authorList>
            <person name="Varghese N."/>
            <person name="Submissions S."/>
        </authorList>
    </citation>
    <scope>NUCLEOTIDE SEQUENCE [LARGE SCALE GENOMIC DNA]</scope>
    <source>
        <strain evidence="14">DSM 44232</strain>
    </source>
</reference>
<evidence type="ECO:0000256" key="6">
    <source>
        <dbReference type="ARBA" id="ARBA00022840"/>
    </source>
</evidence>
<dbReference type="EC" id="2.7.11.1" evidence="2"/>
<name>A0A1I6DKK2_9PSEU</name>
<keyword evidence="10" id="KW-1133">Transmembrane helix</keyword>
<dbReference type="InterPro" id="IPR013222">
    <property type="entry name" value="Glyco_hyd_98_carb-bd"/>
</dbReference>
<keyword evidence="6 8" id="KW-0067">ATP-binding</keyword>
<dbReference type="PANTHER" id="PTHR43671:SF13">
    <property type="entry name" value="SERINE_THREONINE-PROTEIN KINASE NEK2"/>
    <property type="match status" value="1"/>
</dbReference>
<evidence type="ECO:0000256" key="5">
    <source>
        <dbReference type="ARBA" id="ARBA00022777"/>
    </source>
</evidence>
<keyword evidence="3" id="KW-0808">Transferase</keyword>
<feature type="domain" description="PASTA" evidence="12">
    <location>
        <begin position="370"/>
        <end position="435"/>
    </location>
</feature>
<evidence type="ECO:0000259" key="11">
    <source>
        <dbReference type="PROSITE" id="PS50011"/>
    </source>
</evidence>
<dbReference type="InterPro" id="IPR005543">
    <property type="entry name" value="PASTA_dom"/>
</dbReference>
<dbReference type="Gene3D" id="2.60.120.1060">
    <property type="entry name" value="NPCBM/NEW2 domain"/>
    <property type="match status" value="1"/>
</dbReference>
<keyword evidence="7" id="KW-0675">Receptor</keyword>
<keyword evidence="14" id="KW-1185">Reference proteome</keyword>
<feature type="domain" description="Protein kinase" evidence="11">
    <location>
        <begin position="9"/>
        <end position="261"/>
    </location>
</feature>
<feature type="transmembrane region" description="Helical" evidence="10">
    <location>
        <begin position="312"/>
        <end position="333"/>
    </location>
</feature>
<dbReference type="STRING" id="84724.SAMN04488564_102906"/>
<dbReference type="Gene3D" id="3.30.10.20">
    <property type="match status" value="1"/>
</dbReference>
<evidence type="ECO:0000313" key="14">
    <source>
        <dbReference type="Proteomes" id="UP000198583"/>
    </source>
</evidence>
<dbReference type="Proteomes" id="UP000198583">
    <property type="component" value="Unassembled WGS sequence"/>
</dbReference>
<keyword evidence="5" id="KW-0418">Kinase</keyword>
<dbReference type="SUPFAM" id="SSF49785">
    <property type="entry name" value="Galactose-binding domain-like"/>
    <property type="match status" value="1"/>
</dbReference>
<dbReference type="EMBL" id="FOYL01000002">
    <property type="protein sequence ID" value="SFR05872.1"/>
    <property type="molecule type" value="Genomic_DNA"/>
</dbReference>
<gene>
    <name evidence="13" type="ORF">SAMN04488564_102906</name>
</gene>
<dbReference type="RefSeq" id="WP_177320345.1">
    <property type="nucleotide sequence ID" value="NZ_FOYL01000002.1"/>
</dbReference>
<keyword evidence="10" id="KW-0472">Membrane</keyword>
<dbReference type="Pfam" id="PF03793">
    <property type="entry name" value="PASTA"/>
    <property type="match status" value="1"/>
</dbReference>
<dbReference type="InterPro" id="IPR008979">
    <property type="entry name" value="Galactose-bd-like_sf"/>
</dbReference>
<dbReference type="InterPro" id="IPR000719">
    <property type="entry name" value="Prot_kinase_dom"/>
</dbReference>
<protein>
    <recommendedName>
        <fullName evidence="2">non-specific serine/threonine protein kinase</fullName>
        <ecNumber evidence="2">2.7.11.1</ecNumber>
    </recommendedName>
</protein>
<dbReference type="SUPFAM" id="SSF56112">
    <property type="entry name" value="Protein kinase-like (PK-like)"/>
    <property type="match status" value="1"/>
</dbReference>
<dbReference type="Pfam" id="PF00069">
    <property type="entry name" value="Pkinase"/>
    <property type="match status" value="1"/>
</dbReference>
<comment type="similarity">
    <text evidence="1">Belongs to the protein kinase superfamily. NEK Ser/Thr protein kinase family. NIMA subfamily.</text>
</comment>
<dbReference type="PROSITE" id="PS00108">
    <property type="entry name" value="PROTEIN_KINASE_ST"/>
    <property type="match status" value="1"/>
</dbReference>
<dbReference type="InterPro" id="IPR038637">
    <property type="entry name" value="NPCBM_sf"/>
</dbReference>
<evidence type="ECO:0000256" key="3">
    <source>
        <dbReference type="ARBA" id="ARBA00022679"/>
    </source>
</evidence>
<accession>A0A1I6DKK2</accession>
<evidence type="ECO:0000256" key="9">
    <source>
        <dbReference type="SAM" id="MobiDB-lite"/>
    </source>
</evidence>
<dbReference type="PROSITE" id="PS51178">
    <property type="entry name" value="PASTA"/>
    <property type="match status" value="1"/>
</dbReference>
<evidence type="ECO:0000256" key="7">
    <source>
        <dbReference type="ARBA" id="ARBA00023170"/>
    </source>
</evidence>
<dbReference type="InterPro" id="IPR050660">
    <property type="entry name" value="NEK_Ser/Thr_kinase"/>
</dbReference>
<evidence type="ECO:0000256" key="1">
    <source>
        <dbReference type="ARBA" id="ARBA00010886"/>
    </source>
</evidence>
<organism evidence="13 14">
    <name type="scientific">Lentzea waywayandensis</name>
    <dbReference type="NCBI Taxonomy" id="84724"/>
    <lineage>
        <taxon>Bacteria</taxon>
        <taxon>Bacillati</taxon>
        <taxon>Actinomycetota</taxon>
        <taxon>Actinomycetes</taxon>
        <taxon>Pseudonocardiales</taxon>
        <taxon>Pseudonocardiaceae</taxon>
        <taxon>Lentzea</taxon>
    </lineage>
</organism>